<evidence type="ECO:0000313" key="7">
    <source>
        <dbReference type="Proteomes" id="UP000620147"/>
    </source>
</evidence>
<dbReference type="SMART" id="SM00342">
    <property type="entry name" value="HTH_ARAC"/>
    <property type="match status" value="1"/>
</dbReference>
<evidence type="ECO:0000313" key="6">
    <source>
        <dbReference type="EMBL" id="GFO87563.1"/>
    </source>
</evidence>
<gene>
    <name evidence="6" type="ORF">BUFA31_07270</name>
</gene>
<reference evidence="6 7" key="1">
    <citation type="submission" date="2020-06" db="EMBL/GenBank/DDBJ databases">
        <title>Characterization of fructooligosaccharide metabolism and fructooligosaccharide-degrading enzymes in human commensal butyrate producers.</title>
        <authorList>
            <person name="Tanno H."/>
            <person name="Fujii T."/>
            <person name="Hirano K."/>
            <person name="Maeno S."/>
            <person name="Tonozuka T."/>
            <person name="Sakamoto M."/>
            <person name="Ohkuma M."/>
            <person name="Tochio T."/>
            <person name="Endo A."/>
        </authorList>
    </citation>
    <scope>NUCLEOTIDE SEQUENCE [LARGE SCALE GENOMIC DNA]</scope>
    <source>
        <strain evidence="6 7">JCM 31056</strain>
    </source>
</reference>
<dbReference type="PANTHER" id="PTHR46796">
    <property type="entry name" value="HTH-TYPE TRANSCRIPTIONAL ACTIVATOR RHAS-RELATED"/>
    <property type="match status" value="1"/>
</dbReference>
<dbReference type="PROSITE" id="PS00041">
    <property type="entry name" value="HTH_ARAC_FAMILY_1"/>
    <property type="match status" value="1"/>
</dbReference>
<dbReference type="SUPFAM" id="SSF51215">
    <property type="entry name" value="Regulatory protein AraC"/>
    <property type="match status" value="1"/>
</dbReference>
<keyword evidence="4" id="KW-0804">Transcription</keyword>
<dbReference type="Gene3D" id="2.60.120.280">
    <property type="entry name" value="Regulatory protein AraC"/>
    <property type="match status" value="1"/>
</dbReference>
<dbReference type="PRINTS" id="PR00032">
    <property type="entry name" value="HTHARAC"/>
</dbReference>
<keyword evidence="3" id="KW-0010">Activator</keyword>
<dbReference type="InterPro" id="IPR018060">
    <property type="entry name" value="HTH_AraC"/>
</dbReference>
<proteinExistence type="predicted"/>
<dbReference type="InterPro" id="IPR018062">
    <property type="entry name" value="HTH_AraC-typ_CS"/>
</dbReference>
<evidence type="ECO:0000256" key="1">
    <source>
        <dbReference type="ARBA" id="ARBA00023015"/>
    </source>
</evidence>
<dbReference type="PROSITE" id="PS01124">
    <property type="entry name" value="HTH_ARAC_FAMILY_2"/>
    <property type="match status" value="1"/>
</dbReference>
<feature type="domain" description="HTH araC/xylS-type" evidence="5">
    <location>
        <begin position="183"/>
        <end position="281"/>
    </location>
</feature>
<dbReference type="Pfam" id="PF12833">
    <property type="entry name" value="HTH_18"/>
    <property type="match status" value="1"/>
</dbReference>
<accession>A0ABQ1DXV4</accession>
<sequence>MQIVDTGVLTPSFMDFSLPSEFAKSALYYCPQFGQFICNRDYRIERNSIDQYLLIYINSGSLCIRTDGMTAEAHEGEIALFDCRKPHCYWCPDKVDFYWFHFNGASSKQYTEYLTERFGLVHEKQPMLSLKDQFRTVVHSAQYGMSTQFASMNEHQISIAVHSILGGLASQTVRTTVISELLAPALAYIHGHFADDISLNDLAEMCGISKSHFIRSFKRYVGCTPHEYLLQYRLRQSKRLLLSSDLTVEQIAEDCGFNSASHFARAFRQETDISPTAFRAISF</sequence>
<evidence type="ECO:0000256" key="2">
    <source>
        <dbReference type="ARBA" id="ARBA00023125"/>
    </source>
</evidence>
<dbReference type="InterPro" id="IPR020449">
    <property type="entry name" value="Tscrpt_reg_AraC-type_HTH"/>
</dbReference>
<keyword evidence="2" id="KW-0238">DNA-binding</keyword>
<dbReference type="SUPFAM" id="SSF46689">
    <property type="entry name" value="Homeodomain-like"/>
    <property type="match status" value="2"/>
</dbReference>
<dbReference type="Pfam" id="PF02311">
    <property type="entry name" value="AraC_binding"/>
    <property type="match status" value="1"/>
</dbReference>
<comment type="caution">
    <text evidence="6">The sequence shown here is derived from an EMBL/GenBank/DDBJ whole genome shotgun (WGS) entry which is preliminary data.</text>
</comment>
<dbReference type="InterPro" id="IPR003313">
    <property type="entry name" value="AraC-bd"/>
</dbReference>
<dbReference type="RefSeq" id="WP_119214609.1">
    <property type="nucleotide sequence ID" value="NZ_BLYJ01000006.1"/>
</dbReference>
<keyword evidence="1" id="KW-0805">Transcription regulation</keyword>
<organism evidence="6 7">
    <name type="scientific">Butyricicoccus faecihominis</name>
    <dbReference type="NCBI Taxonomy" id="1712515"/>
    <lineage>
        <taxon>Bacteria</taxon>
        <taxon>Bacillati</taxon>
        <taxon>Bacillota</taxon>
        <taxon>Clostridia</taxon>
        <taxon>Eubacteriales</taxon>
        <taxon>Butyricicoccaceae</taxon>
        <taxon>Butyricicoccus</taxon>
    </lineage>
</organism>
<protein>
    <recommendedName>
        <fullName evidence="5">HTH araC/xylS-type domain-containing protein</fullName>
    </recommendedName>
</protein>
<dbReference type="Gene3D" id="1.10.10.60">
    <property type="entry name" value="Homeodomain-like"/>
    <property type="match status" value="2"/>
</dbReference>
<dbReference type="InterPro" id="IPR050204">
    <property type="entry name" value="AraC_XylS_family_regulators"/>
</dbReference>
<evidence type="ECO:0000256" key="3">
    <source>
        <dbReference type="ARBA" id="ARBA00023159"/>
    </source>
</evidence>
<evidence type="ECO:0000259" key="5">
    <source>
        <dbReference type="PROSITE" id="PS01124"/>
    </source>
</evidence>
<evidence type="ECO:0000256" key="4">
    <source>
        <dbReference type="ARBA" id="ARBA00023163"/>
    </source>
</evidence>
<name>A0ABQ1DXV4_9FIRM</name>
<dbReference type="InterPro" id="IPR009057">
    <property type="entry name" value="Homeodomain-like_sf"/>
</dbReference>
<dbReference type="Proteomes" id="UP000620147">
    <property type="component" value="Unassembled WGS sequence"/>
</dbReference>
<dbReference type="EMBL" id="BLYJ01000006">
    <property type="protein sequence ID" value="GFO87563.1"/>
    <property type="molecule type" value="Genomic_DNA"/>
</dbReference>
<dbReference type="InterPro" id="IPR037923">
    <property type="entry name" value="HTH-like"/>
</dbReference>
<keyword evidence="7" id="KW-1185">Reference proteome</keyword>